<name>A0A9Q1M9K2_9SOLA</name>
<accession>A0A9Q1M9K2</accession>
<evidence type="ECO:0000313" key="3">
    <source>
        <dbReference type="Proteomes" id="UP001152561"/>
    </source>
</evidence>
<evidence type="ECO:0000313" key="2">
    <source>
        <dbReference type="EMBL" id="KAJ8555122.1"/>
    </source>
</evidence>
<gene>
    <name evidence="2" type="ORF">K7X08_012618</name>
</gene>
<feature type="compositionally biased region" description="Polar residues" evidence="1">
    <location>
        <begin position="79"/>
        <end position="91"/>
    </location>
</feature>
<dbReference type="EMBL" id="JAJAGQ010000008">
    <property type="protein sequence ID" value="KAJ8555122.1"/>
    <property type="molecule type" value="Genomic_DNA"/>
</dbReference>
<organism evidence="2 3">
    <name type="scientific">Anisodus acutangulus</name>
    <dbReference type="NCBI Taxonomy" id="402998"/>
    <lineage>
        <taxon>Eukaryota</taxon>
        <taxon>Viridiplantae</taxon>
        <taxon>Streptophyta</taxon>
        <taxon>Embryophyta</taxon>
        <taxon>Tracheophyta</taxon>
        <taxon>Spermatophyta</taxon>
        <taxon>Magnoliopsida</taxon>
        <taxon>eudicotyledons</taxon>
        <taxon>Gunneridae</taxon>
        <taxon>Pentapetalae</taxon>
        <taxon>asterids</taxon>
        <taxon>lamiids</taxon>
        <taxon>Solanales</taxon>
        <taxon>Solanaceae</taxon>
        <taxon>Solanoideae</taxon>
        <taxon>Hyoscyameae</taxon>
        <taxon>Anisodus</taxon>
    </lineage>
</organism>
<feature type="compositionally biased region" description="Polar residues" evidence="1">
    <location>
        <begin position="58"/>
        <end position="72"/>
    </location>
</feature>
<protein>
    <submittedName>
        <fullName evidence="2">Uncharacterized protein</fullName>
    </submittedName>
</protein>
<feature type="region of interest" description="Disordered" evidence="1">
    <location>
        <begin position="55"/>
        <end position="91"/>
    </location>
</feature>
<proteinExistence type="predicted"/>
<evidence type="ECO:0000256" key="1">
    <source>
        <dbReference type="SAM" id="MobiDB-lite"/>
    </source>
</evidence>
<dbReference type="Proteomes" id="UP001152561">
    <property type="component" value="Unassembled WGS sequence"/>
</dbReference>
<comment type="caution">
    <text evidence="2">The sequence shown here is derived from an EMBL/GenBank/DDBJ whole genome shotgun (WGS) entry which is preliminary data.</text>
</comment>
<reference evidence="3" key="1">
    <citation type="journal article" date="2023" name="Proc. Natl. Acad. Sci. U.S.A.">
        <title>Genomic and structural basis for evolution of tropane alkaloid biosynthesis.</title>
        <authorList>
            <person name="Wanga Y.-J."/>
            <person name="Taina T."/>
            <person name="Yua J.-Y."/>
            <person name="Lia J."/>
            <person name="Xua B."/>
            <person name="Chenc J."/>
            <person name="D'Auriad J.C."/>
            <person name="Huanga J.-P."/>
            <person name="Huanga S.-X."/>
        </authorList>
    </citation>
    <scope>NUCLEOTIDE SEQUENCE [LARGE SCALE GENOMIC DNA]</scope>
    <source>
        <strain evidence="3">cv. KIB-2019</strain>
    </source>
</reference>
<keyword evidence="3" id="KW-1185">Reference proteome</keyword>
<dbReference type="AlphaFoldDB" id="A0A9Q1M9K2"/>
<sequence>MSVNHTTFPQVLNMVNSYISSLKPDTNIYNTCHKEDLNKHANHVTCDPIFTSDRESYPVTSSPVHNIVSSPNMSPPVPTNISSPAPTSTTSLVAPVVDPQTTTITLPCTSESSPNVTPTF</sequence>